<dbReference type="InParanoid" id="A0A1Z5KCN9"/>
<gene>
    <name evidence="2" type="ORF">FisN_26Lh022</name>
</gene>
<evidence type="ECO:0000313" key="3">
    <source>
        <dbReference type="Proteomes" id="UP000198406"/>
    </source>
</evidence>
<organism evidence="2 3">
    <name type="scientific">Fistulifera solaris</name>
    <name type="common">Oleaginous diatom</name>
    <dbReference type="NCBI Taxonomy" id="1519565"/>
    <lineage>
        <taxon>Eukaryota</taxon>
        <taxon>Sar</taxon>
        <taxon>Stramenopiles</taxon>
        <taxon>Ochrophyta</taxon>
        <taxon>Bacillariophyta</taxon>
        <taxon>Bacillariophyceae</taxon>
        <taxon>Bacillariophycidae</taxon>
        <taxon>Naviculales</taxon>
        <taxon>Naviculaceae</taxon>
        <taxon>Fistulifera</taxon>
    </lineage>
</organism>
<feature type="signal peptide" evidence="1">
    <location>
        <begin position="1"/>
        <end position="21"/>
    </location>
</feature>
<name>A0A1Z5KCN9_FISSO</name>
<evidence type="ECO:0000256" key="1">
    <source>
        <dbReference type="SAM" id="SignalP"/>
    </source>
</evidence>
<protein>
    <recommendedName>
        <fullName evidence="4">Ig-like domain-containing protein</fullName>
    </recommendedName>
</protein>
<comment type="caution">
    <text evidence="2">The sequence shown here is derived from an EMBL/GenBank/DDBJ whole genome shotgun (WGS) entry which is preliminary data.</text>
</comment>
<evidence type="ECO:0000313" key="2">
    <source>
        <dbReference type="EMBL" id="GAX23966.1"/>
    </source>
</evidence>
<dbReference type="Proteomes" id="UP000198406">
    <property type="component" value="Unassembled WGS sequence"/>
</dbReference>
<proteinExistence type="predicted"/>
<dbReference type="EMBL" id="BDSP01000205">
    <property type="protein sequence ID" value="GAX23966.1"/>
    <property type="molecule type" value="Genomic_DNA"/>
</dbReference>
<reference evidence="2 3" key="1">
    <citation type="journal article" date="2015" name="Plant Cell">
        <title>Oil accumulation by the oleaginous diatom Fistulifera solaris as revealed by the genome and transcriptome.</title>
        <authorList>
            <person name="Tanaka T."/>
            <person name="Maeda Y."/>
            <person name="Veluchamy A."/>
            <person name="Tanaka M."/>
            <person name="Abida H."/>
            <person name="Marechal E."/>
            <person name="Bowler C."/>
            <person name="Muto M."/>
            <person name="Sunaga Y."/>
            <person name="Tanaka M."/>
            <person name="Yoshino T."/>
            <person name="Taniguchi T."/>
            <person name="Fukuda Y."/>
            <person name="Nemoto M."/>
            <person name="Matsumoto M."/>
            <person name="Wong P.S."/>
            <person name="Aburatani S."/>
            <person name="Fujibuchi W."/>
        </authorList>
    </citation>
    <scope>NUCLEOTIDE SEQUENCE [LARGE SCALE GENOMIC DNA]</scope>
    <source>
        <strain evidence="2 3">JPCC DA0580</strain>
    </source>
</reference>
<evidence type="ECO:0008006" key="4">
    <source>
        <dbReference type="Google" id="ProtNLM"/>
    </source>
</evidence>
<keyword evidence="3" id="KW-1185">Reference proteome</keyword>
<sequence>MRRFVSCIFLAFSLVPSVTDATEVLADPEPLTYQEKEAMLHGNGNRRSMRELQSSLSYKGQICSSETQGMMACGTYGTQCQPDQWEYWLLNLQIGTEYVIEVDRVICGMDPALVLYDGIGTTFPLGCVFEPGNTTELTWIAEADDNDQVPAYCFEEFSPFGDPKITVIPDTEGPFTLAVVNYGSDTGSCTGARGFQYKVIINPPPSCP</sequence>
<feature type="chain" id="PRO_5013346339" description="Ig-like domain-containing protein" evidence="1">
    <location>
        <begin position="22"/>
        <end position="208"/>
    </location>
</feature>
<accession>A0A1Z5KCN9</accession>
<dbReference type="AlphaFoldDB" id="A0A1Z5KCN9"/>
<keyword evidence="1" id="KW-0732">Signal</keyword>